<name>A0A5N6RM10_9ROSI</name>
<dbReference type="AlphaFoldDB" id="A0A5N6RM10"/>
<protein>
    <submittedName>
        <fullName evidence="2">Uncharacterized protein</fullName>
    </submittedName>
</protein>
<feature type="region of interest" description="Disordered" evidence="1">
    <location>
        <begin position="70"/>
        <end position="110"/>
    </location>
</feature>
<sequence length="227" mass="24594">MCCADQDGRNSSPPCSRVDDVLKEVDQPMHALTGSLSSESLCFYQINTGPEAGARGGAGPARLFASSLGSSKRRLGAHQPRHAFGAGSRGEDSSASCGDQGTSWGVGRAGPGDDEFVNWRDISDGNTVLHTAVARKQLELQESRINVPPSSTFNPEKQPVKKHKHVDWLGMQETKRINATQMDVDSDGDYVDCNYGANKKALRLLGMYGYVNEKPKDGTDYDENDEL</sequence>
<gene>
    <name evidence="2" type="ORF">FH972_018002</name>
</gene>
<evidence type="ECO:0000256" key="1">
    <source>
        <dbReference type="SAM" id="MobiDB-lite"/>
    </source>
</evidence>
<proteinExistence type="predicted"/>
<evidence type="ECO:0000313" key="2">
    <source>
        <dbReference type="EMBL" id="KAE8100073.1"/>
    </source>
</evidence>
<accession>A0A5N6RM10</accession>
<organism evidence="2 3">
    <name type="scientific">Carpinus fangiana</name>
    <dbReference type="NCBI Taxonomy" id="176857"/>
    <lineage>
        <taxon>Eukaryota</taxon>
        <taxon>Viridiplantae</taxon>
        <taxon>Streptophyta</taxon>
        <taxon>Embryophyta</taxon>
        <taxon>Tracheophyta</taxon>
        <taxon>Spermatophyta</taxon>
        <taxon>Magnoliopsida</taxon>
        <taxon>eudicotyledons</taxon>
        <taxon>Gunneridae</taxon>
        <taxon>Pentapetalae</taxon>
        <taxon>rosids</taxon>
        <taxon>fabids</taxon>
        <taxon>Fagales</taxon>
        <taxon>Betulaceae</taxon>
        <taxon>Carpinus</taxon>
    </lineage>
</organism>
<dbReference type="Proteomes" id="UP000327013">
    <property type="component" value="Chromosome 7"/>
</dbReference>
<feature type="compositionally biased region" description="Polar residues" evidence="1">
    <location>
        <begin position="93"/>
        <end position="103"/>
    </location>
</feature>
<reference evidence="2 3" key="1">
    <citation type="submission" date="2019-06" db="EMBL/GenBank/DDBJ databases">
        <title>A chromosomal-level reference genome of Carpinus fangiana (Coryloideae, Betulaceae).</title>
        <authorList>
            <person name="Yang X."/>
            <person name="Wang Z."/>
            <person name="Zhang L."/>
            <person name="Hao G."/>
            <person name="Liu J."/>
            <person name="Yang Y."/>
        </authorList>
    </citation>
    <scope>NUCLEOTIDE SEQUENCE [LARGE SCALE GENOMIC DNA]</scope>
    <source>
        <strain evidence="2">Cfa_2016G</strain>
        <tissue evidence="2">Leaf</tissue>
    </source>
</reference>
<feature type="compositionally biased region" description="Basic residues" evidence="1">
    <location>
        <begin position="71"/>
        <end position="81"/>
    </location>
</feature>
<dbReference type="EMBL" id="CM017327">
    <property type="protein sequence ID" value="KAE8100073.1"/>
    <property type="molecule type" value="Genomic_DNA"/>
</dbReference>
<evidence type="ECO:0000313" key="3">
    <source>
        <dbReference type="Proteomes" id="UP000327013"/>
    </source>
</evidence>
<keyword evidence="3" id="KW-1185">Reference proteome</keyword>